<evidence type="ECO:0000256" key="3">
    <source>
        <dbReference type="ARBA" id="ARBA00012733"/>
    </source>
</evidence>
<dbReference type="GO" id="GO:0006689">
    <property type="term" value="P:ganglioside catabolic process"/>
    <property type="evidence" value="ECO:0007669"/>
    <property type="project" value="TreeGrafter"/>
</dbReference>
<dbReference type="PROSITE" id="PS51257">
    <property type="entry name" value="PROKAR_LIPOPROTEIN"/>
    <property type="match status" value="1"/>
</dbReference>
<reference evidence="7" key="1">
    <citation type="submission" date="2019-10" db="EMBL/GenBank/DDBJ databases">
        <title>Lacipirellula parvula gen. nov., sp. nov., representing a lineage of planctomycetes widespread in freshwater anoxic habitats, and description of the family Lacipirellulaceae.</title>
        <authorList>
            <person name="Dedysh S.N."/>
            <person name="Kulichevskaya I.S."/>
            <person name="Beletsky A.V."/>
            <person name="Rakitin A.L."/>
            <person name="Mardanov A.V."/>
            <person name="Ivanova A.A."/>
            <person name="Saltykova V.X."/>
            <person name="Rijpstra W.I.C."/>
            <person name="Sinninghe Damste J.S."/>
            <person name="Ravin N.V."/>
        </authorList>
    </citation>
    <scope>NUCLEOTIDE SEQUENCE [LARGE SCALE GENOMIC DNA]</scope>
    <source>
        <strain evidence="7">PX69</strain>
    </source>
</reference>
<gene>
    <name evidence="6" type="ORF">PLANPX_4242</name>
</gene>
<comment type="catalytic activity">
    <reaction evidence="1">
        <text>Hydrolysis of alpha-(2-&gt;3)-, alpha-(2-&gt;6)-, alpha-(2-&gt;8)- glycosidic linkages of terminal sialic acid residues in oligosaccharides, glycoproteins, glycolipids, colominic acid and synthetic substrates.</text>
        <dbReference type="EC" id="3.2.1.18"/>
    </reaction>
</comment>
<dbReference type="Pfam" id="PF13088">
    <property type="entry name" value="BNR_2"/>
    <property type="match status" value="1"/>
</dbReference>
<dbReference type="PANTHER" id="PTHR10628">
    <property type="entry name" value="SIALIDASE"/>
    <property type="match status" value="1"/>
</dbReference>
<dbReference type="GO" id="GO:0009313">
    <property type="term" value="P:oligosaccharide catabolic process"/>
    <property type="evidence" value="ECO:0007669"/>
    <property type="project" value="TreeGrafter"/>
</dbReference>
<evidence type="ECO:0000256" key="2">
    <source>
        <dbReference type="ARBA" id="ARBA00009348"/>
    </source>
</evidence>
<name>A0A5K7XCT0_9BACT</name>
<protein>
    <recommendedName>
        <fullName evidence="3">exo-alpha-sialidase</fullName>
        <ecNumber evidence="3">3.2.1.18</ecNumber>
    </recommendedName>
</protein>
<evidence type="ECO:0000313" key="7">
    <source>
        <dbReference type="Proteomes" id="UP000326837"/>
    </source>
</evidence>
<dbReference type="RefSeq" id="WP_172992162.1">
    <property type="nucleotide sequence ID" value="NZ_AP021861.1"/>
</dbReference>
<dbReference type="InterPro" id="IPR036278">
    <property type="entry name" value="Sialidase_sf"/>
</dbReference>
<evidence type="ECO:0000256" key="4">
    <source>
        <dbReference type="SAM" id="SignalP"/>
    </source>
</evidence>
<dbReference type="GO" id="GO:0005737">
    <property type="term" value="C:cytoplasm"/>
    <property type="evidence" value="ECO:0007669"/>
    <property type="project" value="TreeGrafter"/>
</dbReference>
<feature type="signal peptide" evidence="4">
    <location>
        <begin position="1"/>
        <end position="26"/>
    </location>
</feature>
<accession>A0A5K7XCT0</accession>
<dbReference type="EC" id="3.2.1.18" evidence="3"/>
<dbReference type="GO" id="GO:0016020">
    <property type="term" value="C:membrane"/>
    <property type="evidence" value="ECO:0007669"/>
    <property type="project" value="TreeGrafter"/>
</dbReference>
<sequence>MKMLRLFDVTRALLATTFCFSSACFAPAPLIAAETKAAAAAEPYFYTQPLFEAGRDGYRCYRIPAIAVAPKGAILAAAAGRFNGHGDWSNTDLMLRRSTDAGQTWDEQQVLVNDGVNTVDNPCFIVDAKNGEVHLMYQVAYQRAYLKTSRDDGATWSAPHEITSAFDEFRTRDGYEWQVIAMGPGHGITLKTGRLVVPVWLATDKRHRPSISTTVYSDDRGETWHAGDVIVATTDETPNPSETELVELSDGRVLANVRNESKRHRRLFSTSADGAKGWSKPEFQEALYEPICMGGNATLVDDAGKTTALLYSYPNSGPGTGPTGKEGNRERRNLSVRLSGDDGKTWSVPRVVDAGPSGYSDLAVDPDGTVYLFYEAKSLEPKGPFIPATLTLVRFNRAWLDQEEQK</sequence>
<dbReference type="AlphaFoldDB" id="A0A5K7XCT0"/>
<dbReference type="GO" id="GO:0004308">
    <property type="term" value="F:exo-alpha-sialidase activity"/>
    <property type="evidence" value="ECO:0007669"/>
    <property type="project" value="UniProtKB-EC"/>
</dbReference>
<keyword evidence="7" id="KW-1185">Reference proteome</keyword>
<dbReference type="KEGG" id="lpav:PLANPX_4242"/>
<keyword evidence="6" id="KW-0378">Hydrolase</keyword>
<organism evidence="6 7">
    <name type="scientific">Lacipirellula parvula</name>
    <dbReference type="NCBI Taxonomy" id="2650471"/>
    <lineage>
        <taxon>Bacteria</taxon>
        <taxon>Pseudomonadati</taxon>
        <taxon>Planctomycetota</taxon>
        <taxon>Planctomycetia</taxon>
        <taxon>Pirellulales</taxon>
        <taxon>Lacipirellulaceae</taxon>
        <taxon>Lacipirellula</taxon>
    </lineage>
</organism>
<dbReference type="EMBL" id="AP021861">
    <property type="protein sequence ID" value="BBO34630.1"/>
    <property type="molecule type" value="Genomic_DNA"/>
</dbReference>
<evidence type="ECO:0000313" key="6">
    <source>
        <dbReference type="EMBL" id="BBO34630.1"/>
    </source>
</evidence>
<feature type="domain" description="Sialidase" evidence="5">
    <location>
        <begin position="89"/>
        <end position="371"/>
    </location>
</feature>
<evidence type="ECO:0000259" key="5">
    <source>
        <dbReference type="Pfam" id="PF13088"/>
    </source>
</evidence>
<feature type="chain" id="PRO_5025060397" description="exo-alpha-sialidase" evidence="4">
    <location>
        <begin position="27"/>
        <end position="406"/>
    </location>
</feature>
<evidence type="ECO:0000256" key="1">
    <source>
        <dbReference type="ARBA" id="ARBA00000427"/>
    </source>
</evidence>
<dbReference type="Proteomes" id="UP000326837">
    <property type="component" value="Chromosome"/>
</dbReference>
<dbReference type="PANTHER" id="PTHR10628:SF30">
    <property type="entry name" value="EXO-ALPHA-SIALIDASE"/>
    <property type="match status" value="1"/>
</dbReference>
<keyword evidence="6" id="KW-0326">Glycosidase</keyword>
<dbReference type="SUPFAM" id="SSF50939">
    <property type="entry name" value="Sialidases"/>
    <property type="match status" value="1"/>
</dbReference>
<comment type="similarity">
    <text evidence="2">Belongs to the glycosyl hydrolase 33 family.</text>
</comment>
<dbReference type="Gene3D" id="2.120.10.10">
    <property type="match status" value="1"/>
</dbReference>
<dbReference type="InterPro" id="IPR011040">
    <property type="entry name" value="Sialidase"/>
</dbReference>
<dbReference type="InterPro" id="IPR026856">
    <property type="entry name" value="Sialidase_fam"/>
</dbReference>
<proteinExistence type="inferred from homology"/>
<keyword evidence="4" id="KW-0732">Signal</keyword>
<dbReference type="CDD" id="cd15482">
    <property type="entry name" value="Sialidase_non-viral"/>
    <property type="match status" value="1"/>
</dbReference>